<sequence>MQHYTIIPVILCGGAGSRLWPVSREMHPKPFIRLSDGQSLLQKAFLRGAQLPDVSEILTVTNRELFFKTEDEYREVNVRRLATSFLLEPFGRNTAAAVAAAALYVAAKQADAILLVLPADHLIADQSAFAKAVEEARRLAEQGKLVTFGIQPVAPETGYGYIEADGHRVLRFVEKPDAATAAAYLKTGRFYWNSGMFCFKATTMLEEMRQHCAGILDAVQTCLTQSRCVEGKGLTQCELEPDGFAKVPDISIDYAVMEKSDRVAVVPCDIGWSDIGSWSALGELSTADANGNRVEGEALLHDVENCFIHSDGRLVGAVGVHDLIIVDTPDALLVADKARAQDVKHLYNQLKASGHEAHKLHRTVHRPWGDYTVLEEGDRYKIKRIVVKPGASLSLQMHHHRSEHWIVVQGMAKVVNGEKEFFVAANESTYIPAGHRHQLANPGVLPLVMIEVQCGDYVGEDDIVRFEDVYGRA</sequence>
<evidence type="ECO:0000256" key="4">
    <source>
        <dbReference type="ARBA" id="ARBA00022695"/>
    </source>
</evidence>
<evidence type="ECO:0000256" key="5">
    <source>
        <dbReference type="ARBA" id="ARBA00022741"/>
    </source>
</evidence>
<name>A0A554X5V3_9BURK</name>
<dbReference type="InterPro" id="IPR006375">
    <property type="entry name" value="Man1P_GuaTrfase/Man6P_Isoase"/>
</dbReference>
<protein>
    <recommendedName>
        <fullName evidence="2">mannose-1-phosphate guanylyltransferase</fullName>
        <ecNumber evidence="2">2.7.7.13</ecNumber>
    </recommendedName>
</protein>
<comment type="caution">
    <text evidence="12">The sequence shown here is derived from an EMBL/GenBank/DDBJ whole genome shotgun (WGS) entry which is preliminary data.</text>
</comment>
<dbReference type="OrthoDB" id="9806359at2"/>
<dbReference type="InterPro" id="IPR011051">
    <property type="entry name" value="RmlC_Cupin_sf"/>
</dbReference>
<dbReference type="InterPro" id="IPR014710">
    <property type="entry name" value="RmlC-like_jellyroll"/>
</dbReference>
<dbReference type="PANTHER" id="PTHR46390">
    <property type="entry name" value="MANNOSE-1-PHOSPHATE GUANYLYLTRANSFERASE"/>
    <property type="match status" value="1"/>
</dbReference>
<evidence type="ECO:0000256" key="8">
    <source>
        <dbReference type="RuleBase" id="RU004190"/>
    </source>
</evidence>
<dbReference type="InterPro" id="IPR054566">
    <property type="entry name" value="ManC/GMP-like_b-helix"/>
</dbReference>
<reference evidence="12 13" key="1">
    <citation type="submission" date="2019-07" db="EMBL/GenBank/DDBJ databases">
        <title>Tepidimonas charontis SPSP-6 draft genome.</title>
        <authorList>
            <person name="Da Costa M.S."/>
            <person name="Froufe H.J.C."/>
            <person name="Egas C."/>
            <person name="Albuquerque L."/>
        </authorList>
    </citation>
    <scope>NUCLEOTIDE SEQUENCE [LARGE SCALE GENOMIC DNA]</scope>
    <source>
        <strain evidence="12 13">SPSP-6</strain>
    </source>
</reference>
<evidence type="ECO:0000259" key="11">
    <source>
        <dbReference type="Pfam" id="PF22640"/>
    </source>
</evidence>
<keyword evidence="5" id="KW-0547">Nucleotide-binding</keyword>
<keyword evidence="3" id="KW-0808">Transferase</keyword>
<dbReference type="EMBL" id="VJON01000048">
    <property type="protein sequence ID" value="TSE31187.1"/>
    <property type="molecule type" value="Genomic_DNA"/>
</dbReference>
<evidence type="ECO:0000256" key="7">
    <source>
        <dbReference type="ARBA" id="ARBA00047343"/>
    </source>
</evidence>
<dbReference type="InterPro" id="IPR029044">
    <property type="entry name" value="Nucleotide-diphossugar_trans"/>
</dbReference>
<dbReference type="Pfam" id="PF00483">
    <property type="entry name" value="NTP_transferase"/>
    <property type="match status" value="1"/>
</dbReference>
<dbReference type="CDD" id="cd02213">
    <property type="entry name" value="cupin_PMI_typeII_C"/>
    <property type="match status" value="1"/>
</dbReference>
<dbReference type="Gene3D" id="3.90.550.10">
    <property type="entry name" value="Spore Coat Polysaccharide Biosynthesis Protein SpsA, Chain A"/>
    <property type="match status" value="1"/>
</dbReference>
<dbReference type="FunFam" id="3.90.550.10:FF:000046">
    <property type="entry name" value="Mannose-1-phosphate guanylyltransferase (GDP)"/>
    <property type="match status" value="1"/>
</dbReference>
<comment type="catalytic activity">
    <reaction evidence="7">
        <text>alpha-D-mannose 1-phosphate + GTP + H(+) = GDP-alpha-D-mannose + diphosphate</text>
        <dbReference type="Rhea" id="RHEA:15229"/>
        <dbReference type="ChEBI" id="CHEBI:15378"/>
        <dbReference type="ChEBI" id="CHEBI:33019"/>
        <dbReference type="ChEBI" id="CHEBI:37565"/>
        <dbReference type="ChEBI" id="CHEBI:57527"/>
        <dbReference type="ChEBI" id="CHEBI:58409"/>
        <dbReference type="EC" id="2.7.7.13"/>
    </reaction>
</comment>
<dbReference type="InterPro" id="IPR049577">
    <property type="entry name" value="GMPP_N"/>
</dbReference>
<evidence type="ECO:0000313" key="12">
    <source>
        <dbReference type="EMBL" id="TSE31187.1"/>
    </source>
</evidence>
<comment type="similarity">
    <text evidence="1 8">Belongs to the mannose-6-phosphate isomerase type 2 family.</text>
</comment>
<feature type="domain" description="MannoseP isomerase/GMP-like beta-helix" evidence="11">
    <location>
        <begin position="301"/>
        <end position="350"/>
    </location>
</feature>
<dbReference type="FunFam" id="2.60.120.10:FF:000032">
    <property type="entry name" value="Mannose-1-phosphate guanylyltransferase/mannose-6-phosphate isomerase"/>
    <property type="match status" value="1"/>
</dbReference>
<dbReference type="Gene3D" id="2.60.120.10">
    <property type="entry name" value="Jelly Rolls"/>
    <property type="match status" value="1"/>
</dbReference>
<keyword evidence="13" id="KW-1185">Reference proteome</keyword>
<feature type="domain" description="Nucleotidyl transferase" evidence="9">
    <location>
        <begin position="8"/>
        <end position="289"/>
    </location>
</feature>
<dbReference type="GO" id="GO:0004475">
    <property type="term" value="F:mannose-1-phosphate guanylyltransferase (GTP) activity"/>
    <property type="evidence" value="ECO:0007669"/>
    <property type="project" value="UniProtKB-EC"/>
</dbReference>
<dbReference type="SUPFAM" id="SSF51182">
    <property type="entry name" value="RmlC-like cupins"/>
    <property type="match status" value="1"/>
</dbReference>
<evidence type="ECO:0000313" key="13">
    <source>
        <dbReference type="Proteomes" id="UP000318294"/>
    </source>
</evidence>
<keyword evidence="6" id="KW-0342">GTP-binding</keyword>
<evidence type="ECO:0000259" key="10">
    <source>
        <dbReference type="Pfam" id="PF01050"/>
    </source>
</evidence>
<dbReference type="GO" id="GO:0009298">
    <property type="term" value="P:GDP-mannose biosynthetic process"/>
    <property type="evidence" value="ECO:0007669"/>
    <property type="project" value="TreeGrafter"/>
</dbReference>
<dbReference type="InterPro" id="IPR051161">
    <property type="entry name" value="Mannose-6P_isomerase_type2"/>
</dbReference>
<dbReference type="GO" id="GO:0005525">
    <property type="term" value="F:GTP binding"/>
    <property type="evidence" value="ECO:0007669"/>
    <property type="project" value="UniProtKB-KW"/>
</dbReference>
<gene>
    <name evidence="12" type="primary">algA</name>
    <name evidence="12" type="ORF">Tchar_02337</name>
</gene>
<dbReference type="CDD" id="cd02509">
    <property type="entry name" value="GDP-M1P_Guanylyltransferase"/>
    <property type="match status" value="1"/>
</dbReference>
<evidence type="ECO:0000256" key="1">
    <source>
        <dbReference type="ARBA" id="ARBA00006115"/>
    </source>
</evidence>
<organism evidence="12 13">
    <name type="scientific">Tepidimonas charontis</name>
    <dbReference type="NCBI Taxonomy" id="2267262"/>
    <lineage>
        <taxon>Bacteria</taxon>
        <taxon>Pseudomonadati</taxon>
        <taxon>Pseudomonadota</taxon>
        <taxon>Betaproteobacteria</taxon>
        <taxon>Burkholderiales</taxon>
        <taxon>Tepidimonas</taxon>
    </lineage>
</organism>
<proteinExistence type="inferred from homology"/>
<evidence type="ECO:0000259" key="9">
    <source>
        <dbReference type="Pfam" id="PF00483"/>
    </source>
</evidence>
<evidence type="ECO:0000256" key="2">
    <source>
        <dbReference type="ARBA" id="ARBA00012387"/>
    </source>
</evidence>
<dbReference type="InterPro" id="IPR005835">
    <property type="entry name" value="NTP_transferase_dom"/>
</dbReference>
<dbReference type="NCBIfam" id="TIGR01479">
    <property type="entry name" value="GMP_PMI"/>
    <property type="match status" value="1"/>
</dbReference>
<dbReference type="PANTHER" id="PTHR46390:SF1">
    <property type="entry name" value="MANNOSE-1-PHOSPHATE GUANYLYLTRANSFERASE"/>
    <property type="match status" value="1"/>
</dbReference>
<feature type="domain" description="Mannose-6-phosphate isomerase type II C-terminal" evidence="10">
    <location>
        <begin position="354"/>
        <end position="468"/>
    </location>
</feature>
<evidence type="ECO:0000256" key="3">
    <source>
        <dbReference type="ARBA" id="ARBA00022679"/>
    </source>
</evidence>
<dbReference type="EC" id="2.7.7.13" evidence="2"/>
<dbReference type="GO" id="GO:0000271">
    <property type="term" value="P:polysaccharide biosynthetic process"/>
    <property type="evidence" value="ECO:0007669"/>
    <property type="project" value="InterPro"/>
</dbReference>
<dbReference type="Proteomes" id="UP000318294">
    <property type="component" value="Unassembled WGS sequence"/>
</dbReference>
<dbReference type="RefSeq" id="WP_144329200.1">
    <property type="nucleotide sequence ID" value="NZ_VJON01000048.1"/>
</dbReference>
<dbReference type="InterPro" id="IPR001538">
    <property type="entry name" value="Man6P_isomerase-2_C"/>
</dbReference>
<dbReference type="SUPFAM" id="SSF53448">
    <property type="entry name" value="Nucleotide-diphospho-sugar transferases"/>
    <property type="match status" value="1"/>
</dbReference>
<accession>A0A554X5V3</accession>
<keyword evidence="4" id="KW-0548">Nucleotidyltransferase</keyword>
<dbReference type="AlphaFoldDB" id="A0A554X5V3"/>
<dbReference type="Pfam" id="PF01050">
    <property type="entry name" value="MannoseP_isomer"/>
    <property type="match status" value="1"/>
</dbReference>
<dbReference type="Pfam" id="PF22640">
    <property type="entry name" value="ManC_GMP_beta-helix"/>
    <property type="match status" value="1"/>
</dbReference>
<evidence type="ECO:0000256" key="6">
    <source>
        <dbReference type="ARBA" id="ARBA00023134"/>
    </source>
</evidence>